<accession>A0A1F5TDP4</accession>
<dbReference type="EMBL" id="MFGM01000029">
    <property type="protein sequence ID" value="OGF36796.1"/>
    <property type="molecule type" value="Genomic_DNA"/>
</dbReference>
<proteinExistence type="predicted"/>
<evidence type="ECO:0000313" key="2">
    <source>
        <dbReference type="Proteomes" id="UP000178656"/>
    </source>
</evidence>
<reference evidence="1 2" key="1">
    <citation type="journal article" date="2016" name="Nat. Commun.">
        <title>Thousands of microbial genomes shed light on interconnected biogeochemical processes in an aquifer system.</title>
        <authorList>
            <person name="Anantharaman K."/>
            <person name="Brown C.T."/>
            <person name="Hug L.A."/>
            <person name="Sharon I."/>
            <person name="Castelle C.J."/>
            <person name="Probst A.J."/>
            <person name="Thomas B.C."/>
            <person name="Singh A."/>
            <person name="Wilkins M.J."/>
            <person name="Karaoz U."/>
            <person name="Brodie E.L."/>
            <person name="Williams K.H."/>
            <person name="Hubbard S.S."/>
            <person name="Banfield J.F."/>
        </authorList>
    </citation>
    <scope>NUCLEOTIDE SEQUENCE [LARGE SCALE GENOMIC DNA]</scope>
</reference>
<comment type="caution">
    <text evidence="1">The sequence shown here is derived from an EMBL/GenBank/DDBJ whole genome shotgun (WGS) entry which is preliminary data.</text>
</comment>
<dbReference type="Proteomes" id="UP000178656">
    <property type="component" value="Unassembled WGS sequence"/>
</dbReference>
<dbReference type="AlphaFoldDB" id="A0A1F5TDP4"/>
<gene>
    <name evidence="1" type="ORF">A2482_00260</name>
</gene>
<evidence type="ECO:0000313" key="1">
    <source>
        <dbReference type="EMBL" id="OGF36796.1"/>
    </source>
</evidence>
<name>A0A1F5TDP4_9BACT</name>
<sequence>MDDFFVERKERHLRLHVQTTLFGVSRKEMGELAVEVENAFARRRLRAEWDGSPAKYIIVYYDY</sequence>
<protein>
    <submittedName>
        <fullName evidence="1">Uncharacterized protein</fullName>
    </submittedName>
</protein>
<organism evidence="1 2">
    <name type="scientific">Candidatus Falkowbacteria bacterium RIFOXYC2_FULL_48_21</name>
    <dbReference type="NCBI Taxonomy" id="1798005"/>
    <lineage>
        <taxon>Bacteria</taxon>
        <taxon>Candidatus Falkowiibacteriota</taxon>
    </lineage>
</organism>